<proteinExistence type="predicted"/>
<dbReference type="EMBL" id="JWTB01000029">
    <property type="protein sequence ID" value="KIC65739.1"/>
    <property type="molecule type" value="Genomic_DNA"/>
</dbReference>
<evidence type="ECO:0000313" key="1">
    <source>
        <dbReference type="EMBL" id="KIC65739.1"/>
    </source>
</evidence>
<dbReference type="AlphaFoldDB" id="A0A0B4CXA2"/>
<organism evidence="1 2">
    <name type="scientific">Pseudarthrobacter phenanthrenivorans</name>
    <name type="common">Arthrobacter phenanthrenivorans</name>
    <dbReference type="NCBI Taxonomy" id="361575"/>
    <lineage>
        <taxon>Bacteria</taxon>
        <taxon>Bacillati</taxon>
        <taxon>Actinomycetota</taxon>
        <taxon>Actinomycetes</taxon>
        <taxon>Micrococcales</taxon>
        <taxon>Micrococcaceae</taxon>
        <taxon>Pseudarthrobacter</taxon>
    </lineage>
</organism>
<comment type="caution">
    <text evidence="1">The sequence shown here is derived from an EMBL/GenBank/DDBJ whole genome shotgun (WGS) entry which is preliminary data.</text>
</comment>
<protein>
    <submittedName>
        <fullName evidence="1">Uncharacterized protein</fullName>
    </submittedName>
</protein>
<gene>
    <name evidence="1" type="ORF">RM50_14950</name>
</gene>
<name>A0A0B4CXA2_PSEPS</name>
<evidence type="ECO:0000313" key="2">
    <source>
        <dbReference type="Proteomes" id="UP000031196"/>
    </source>
</evidence>
<sequence length="128" mass="14658">MDFTSVIIRCAGLAEGAMPEGESLRNSIDKLMIQSSRLIPHLVKMRLLRQWGDFVIRRNAIAHVRSTDGRSFSTEVPDLLSADEIKDYLTGITYFMAQVCRRDLEDPERLLGRDGMLRQIRAELEFCL</sequence>
<reference evidence="1 2" key="1">
    <citation type="submission" date="2014-12" db="EMBL/GenBank/DDBJ databases">
        <title>Genome sequencing of Arthrobacter phenanthrenivorans SWC37.</title>
        <authorList>
            <person name="Tan P.W."/>
            <person name="Chan K.-G."/>
        </authorList>
    </citation>
    <scope>NUCLEOTIDE SEQUENCE [LARGE SCALE GENOMIC DNA]</scope>
    <source>
        <strain evidence="1 2">SWC37</strain>
    </source>
</reference>
<accession>A0A0B4CXA2</accession>
<dbReference type="Proteomes" id="UP000031196">
    <property type="component" value="Unassembled WGS sequence"/>
</dbReference>